<feature type="transmembrane region" description="Helical" evidence="11">
    <location>
        <begin position="1578"/>
        <end position="1598"/>
    </location>
</feature>
<dbReference type="GeneID" id="30993464"/>
<keyword evidence="7 11" id="KW-1133">Transmembrane helix</keyword>
<evidence type="ECO:0000256" key="11">
    <source>
        <dbReference type="SAM" id="Phobius"/>
    </source>
</evidence>
<evidence type="ECO:0000256" key="5">
    <source>
        <dbReference type="ARBA" id="ARBA00022679"/>
    </source>
</evidence>
<protein>
    <recommendedName>
        <fullName evidence="3">1,3-beta-glucan synthase</fullName>
        <ecNumber evidence="3">2.4.1.34</ecNumber>
    </recommendedName>
    <alternativeName>
        <fullName evidence="9">1,3-beta-D-glucan-UDP glucosyltransferase</fullName>
    </alternativeName>
</protein>
<feature type="transmembrane region" description="Helical" evidence="11">
    <location>
        <begin position="1378"/>
        <end position="1395"/>
    </location>
</feature>
<feature type="transmembrane region" description="Helical" evidence="11">
    <location>
        <begin position="1208"/>
        <end position="1227"/>
    </location>
</feature>
<dbReference type="SMART" id="SM01205">
    <property type="entry name" value="FKS1_dom1"/>
    <property type="match status" value="1"/>
</dbReference>
<evidence type="ECO:0000256" key="10">
    <source>
        <dbReference type="ARBA" id="ARBA00047777"/>
    </source>
</evidence>
<dbReference type="GO" id="GO:0003843">
    <property type="term" value="F:1,3-beta-D-glucan synthase activity"/>
    <property type="evidence" value="ECO:0007669"/>
    <property type="project" value="UniProtKB-EC"/>
</dbReference>
<dbReference type="EC" id="2.4.1.34" evidence="3"/>
<dbReference type="InterPro" id="IPR003440">
    <property type="entry name" value="Glyco_trans_48_dom"/>
</dbReference>
<keyword evidence="4" id="KW-0328">Glycosyltransferase</keyword>
<dbReference type="PANTHER" id="PTHR12741">
    <property type="entry name" value="LYST-INTERACTING PROTEIN LIP5 DOPAMINE RESPONSIVE PROTEIN DRG-1"/>
    <property type="match status" value="1"/>
</dbReference>
<evidence type="ECO:0000256" key="3">
    <source>
        <dbReference type="ARBA" id="ARBA00012589"/>
    </source>
</evidence>
<dbReference type="Pfam" id="PF23605">
    <property type="entry name" value="FKS1_dom2"/>
    <property type="match status" value="1"/>
</dbReference>
<evidence type="ECO:0000256" key="8">
    <source>
        <dbReference type="ARBA" id="ARBA00023136"/>
    </source>
</evidence>
<dbReference type="EMBL" id="KV454543">
    <property type="protein sequence ID" value="ODV65940.1"/>
    <property type="molecule type" value="Genomic_DNA"/>
</dbReference>
<feature type="transmembrane region" description="Helical" evidence="11">
    <location>
        <begin position="342"/>
        <end position="364"/>
    </location>
</feature>
<comment type="similarity">
    <text evidence="2">Belongs to the glycosyltransferase 48 family.</text>
</comment>
<dbReference type="RefSeq" id="XP_020075007.1">
    <property type="nucleotide sequence ID" value="XM_020218914.1"/>
</dbReference>
<dbReference type="GO" id="GO:0000148">
    <property type="term" value="C:1,3-beta-D-glucan synthase complex"/>
    <property type="evidence" value="ECO:0007669"/>
    <property type="project" value="InterPro"/>
</dbReference>
<reference evidence="14" key="1">
    <citation type="submission" date="2016-05" db="EMBL/GenBank/DDBJ databases">
        <title>Comparative genomics of biotechnologically important yeasts.</title>
        <authorList>
            <consortium name="DOE Joint Genome Institute"/>
            <person name="Riley R."/>
            <person name="Haridas S."/>
            <person name="Wolfe K.H."/>
            <person name="Lopes M.R."/>
            <person name="Hittinger C.T."/>
            <person name="Goker M."/>
            <person name="Salamov A."/>
            <person name="Wisecaver J."/>
            <person name="Long T.M."/>
            <person name="Aerts A.L."/>
            <person name="Barry K."/>
            <person name="Choi C."/>
            <person name="Clum A."/>
            <person name="Coughlan A.Y."/>
            <person name="Deshpande S."/>
            <person name="Douglass A.P."/>
            <person name="Hanson S.J."/>
            <person name="Klenk H.-P."/>
            <person name="Labutti K."/>
            <person name="Lapidus A."/>
            <person name="Lindquist E."/>
            <person name="Lipzen A."/>
            <person name="Meier-Kolthoff J.P."/>
            <person name="Ohm R.A."/>
            <person name="Otillar R.P."/>
            <person name="Pangilinan J."/>
            <person name="Peng Y."/>
            <person name="Rokas A."/>
            <person name="Rosa C.A."/>
            <person name="Scheuner C."/>
            <person name="Sibirny A.A."/>
            <person name="Slot J.C."/>
            <person name="Stielow J.B."/>
            <person name="Sun H."/>
            <person name="Kurtzman C.P."/>
            <person name="Blackwell M."/>
            <person name="Grigoriev I.V."/>
            <person name="Jeffries T.W."/>
        </authorList>
    </citation>
    <scope>NUCLEOTIDE SEQUENCE [LARGE SCALE GENOMIC DNA]</scope>
    <source>
        <strain evidence="14">NRRL Y-1933</strain>
    </source>
</reference>
<feature type="transmembrane region" description="Helical" evidence="11">
    <location>
        <begin position="426"/>
        <end position="449"/>
    </location>
</feature>
<keyword evidence="5" id="KW-0808">Transferase</keyword>
<comment type="subcellular location">
    <subcellularLocation>
        <location evidence="1">Membrane</location>
        <topology evidence="1">Multi-pass membrane protein</topology>
    </subcellularLocation>
</comment>
<dbReference type="Pfam" id="PF02364">
    <property type="entry name" value="Glucan_synthase"/>
    <property type="match status" value="1"/>
</dbReference>
<feature type="transmembrane region" description="Helical" evidence="11">
    <location>
        <begin position="1264"/>
        <end position="1285"/>
    </location>
</feature>
<dbReference type="Pfam" id="PF14288">
    <property type="entry name" value="FKS1_dom1"/>
    <property type="match status" value="1"/>
</dbReference>
<dbReference type="GO" id="GO:0006075">
    <property type="term" value="P:(1-&gt;3)-beta-D-glucan biosynthetic process"/>
    <property type="evidence" value="ECO:0007669"/>
    <property type="project" value="InterPro"/>
</dbReference>
<evidence type="ECO:0000313" key="14">
    <source>
        <dbReference type="Proteomes" id="UP000095085"/>
    </source>
</evidence>
<dbReference type="GO" id="GO:0051278">
    <property type="term" value="P:fungal-type cell wall polysaccharide biosynthetic process"/>
    <property type="evidence" value="ECO:0007669"/>
    <property type="project" value="TreeGrafter"/>
</dbReference>
<dbReference type="GO" id="GO:0005886">
    <property type="term" value="C:plasma membrane"/>
    <property type="evidence" value="ECO:0007669"/>
    <property type="project" value="TreeGrafter"/>
</dbReference>
<keyword evidence="6 11" id="KW-0812">Transmembrane</keyword>
<evidence type="ECO:0000256" key="9">
    <source>
        <dbReference type="ARBA" id="ARBA00031935"/>
    </source>
</evidence>
<accession>A0A1E4RFB5</accession>
<dbReference type="GO" id="GO:0030476">
    <property type="term" value="P:ascospore wall assembly"/>
    <property type="evidence" value="ECO:0007669"/>
    <property type="project" value="EnsemblFungi"/>
</dbReference>
<evidence type="ECO:0000256" key="7">
    <source>
        <dbReference type="ARBA" id="ARBA00022989"/>
    </source>
</evidence>
<dbReference type="STRING" id="984485.A0A1E4RFB5"/>
<dbReference type="Proteomes" id="UP000095085">
    <property type="component" value="Unassembled WGS sequence"/>
</dbReference>
<keyword evidence="14" id="KW-1185">Reference proteome</keyword>
<evidence type="ECO:0000256" key="2">
    <source>
        <dbReference type="ARBA" id="ARBA00009040"/>
    </source>
</evidence>
<feature type="transmembrane region" description="Helical" evidence="11">
    <location>
        <begin position="461"/>
        <end position="479"/>
    </location>
</feature>
<dbReference type="PANTHER" id="PTHR12741:SF48">
    <property type="entry name" value="1,3-BETA-GLUCAN SYNTHASE COMPONENT FKS1-RELATED"/>
    <property type="match status" value="1"/>
</dbReference>
<feature type="transmembrane region" description="Helical" evidence="11">
    <location>
        <begin position="1546"/>
        <end position="1566"/>
    </location>
</feature>
<dbReference type="OrthoDB" id="1880850at2759"/>
<feature type="domain" description="1,3-beta-glucan synthase component FKS1-like" evidence="12">
    <location>
        <begin position="195"/>
        <end position="308"/>
    </location>
</feature>
<proteinExistence type="inferred from homology"/>
<keyword evidence="8 11" id="KW-0472">Membrane</keyword>
<feature type="transmembrane region" description="Helical" evidence="11">
    <location>
        <begin position="392"/>
        <end position="414"/>
    </location>
</feature>
<dbReference type="InterPro" id="IPR056261">
    <property type="entry name" value="FKS1-like_dom2"/>
</dbReference>
<feature type="transmembrane region" description="Helical" evidence="11">
    <location>
        <begin position="591"/>
        <end position="613"/>
    </location>
</feature>
<evidence type="ECO:0000259" key="12">
    <source>
        <dbReference type="SMART" id="SM01205"/>
    </source>
</evidence>
<name>A0A1E4RFB5_9ASCO</name>
<evidence type="ECO:0000313" key="13">
    <source>
        <dbReference type="EMBL" id="ODV65940.1"/>
    </source>
</evidence>
<sequence length="1778" mass="205599">MNRNEYSSQYLEDYGIYQKYEEAAATPGPPIEDKNAWKASGTDFNPNKSLKYSSWCEDNGAPLNEDEIMLIFKHLGKLFGFQADNVDNMFSYFMSLLDSRSSRSSCPIALLSIHADYIGGNQANYKKWYFAAHYELDEGLDIKGRKYHHRWRSLKNMNKRKLKKSLNYSNNIDDSDSLLALEYKWRQTLQTYSQTDYIYHVGLYLLVWGEAGNVRFMPECICFIFKCAMEYLKFNKELPVDEAKSEFFYLETIITPLYRFIRSQQYVLKDGSWVKINRKDHSQIIGYDDINLFFWYPENIKKLKLFDKTKLLDIPPAQRYLKLGSIDWEKQFYKTYREKRTWAHLLTNFSRIWIIHIVVFWYYTSFNSPSLYTKNYSQLLDNKAAPQIQWSVLGLGGLIACLICLLATVFEFIFIPRYSPGAQPLFGRFLLLIILLGINLAPSVYVFGFIGWDVYSKHGRIVSIIHFVISLLSTIYLAITPPSKLFYPWLQPKATVIKSNIFTCSFPNMLKKSRLFSYMLWLSVFLAKFFESYLFLTLSLRDPVRELFTMDMTRCNGDVVFGTLLCKQQALFAMILLYITDLILFFLDTYLWYIICNCFFSIGLSFSLGISVFSPWRNIFARLPERIFTKIINSTELECEPILLTLQIWNSIVISMYREHLLSTEQVSKLIYQRLLTDDYSGNKGSNIRPPLFFVFQDDNNLFQMNDFFNPNEEAERRILFFAQSLSSPIPEPIPIKALPSFSVLIPHYSEKILLTLTEVLKESKSSKVSLLEYLKKLHPSEWDAFVKDTKVLTLISSSQGPEYSNQSDMIVHRSVTESGITDTAKLVKSQIDDLPYYCVGFKDAQPEYTMRTRIWASLRYQTLYRTVSGFMNYDKVLRLLYELEDNDVGSKYPYTPEVVEEDLDNFVNRKFRLVIAMQRFQKMSDQERDDALKLFSIYPAIKIVSLEEEKDKISDEISYFSVLHENCDEQFVKKYRIRLPGNPILGDGKSDNQNHSIIFTRGEYLQVIDANQDNYIEECLKIKSVLCEFEEIELNPVNDYIPGILETKATSPVAFIGAREYIFSENIGILGDIAAGKEQTFGTLFARTLAEIGGKLHYGHPDFINGIFMTTRGGVSKAQKGLHLNEDIYAGMNAISRGGRIKHCDFYQCGKGRDLGFGTILNFTTKVGAGMGEQLLSREHYYLGCNLPIDRFLSFYYAHAGFHINNLFIILSVQLFMLVLVSLGSLNHEIIKCDYNPDVPFTDLHQPIGCYNIVPVLNWVTRFVLSVFICFFISFSPLVIEELIEKGFTKAFLRMFYHFLSMSPFFEVFVCQIYAKSLIDNISFGGAKYVATGRGFATSRISFTDLYSRYASQSIYPGAKMLLIICFATLTMWQPALVWFWITTISMCLAPFIFNPHQFSFTAFFMDYRNFIRWLLRGNSKWHRSSWVGFMKVQRSKYTGYKRKIPASEGGRMILDITKPPSKLSSFFGQVIMPLIATLFYFLPYMFINSQTGVKNQQGVNPAFRILIISFLPILANLGLLLLLYPLSVVVGPILSCMFKSAPSAIAGFAHFFSVFMHLISLELLLFTHSFSLARSLCGLILILSLQQTILQFVLLVCLSKELKDDFSNRAWWSGKWLSKKLGWLAITQPFRELVVKVCEMSLFSYDFILGHLLFMAMVPFIFIPFIDKLHSTMIFWLKPSKQFRGQILSAKQKTQRKWRLLRYCLLFLLVQAFLASSILIPILLKDFITVDVRLMVPTQFQKFVQPLFQKNNDTGAEAPIDVVRAKPEYTPLSTIA</sequence>
<comment type="catalytic activity">
    <reaction evidence="10">
        <text>[(1-&gt;3)-beta-D-glucosyl](n) + UDP-alpha-D-glucose = [(1-&gt;3)-beta-D-glucosyl](n+1) + UDP + H(+)</text>
        <dbReference type="Rhea" id="RHEA:21476"/>
        <dbReference type="Rhea" id="RHEA-COMP:11146"/>
        <dbReference type="Rhea" id="RHEA-COMP:14303"/>
        <dbReference type="ChEBI" id="CHEBI:15378"/>
        <dbReference type="ChEBI" id="CHEBI:37671"/>
        <dbReference type="ChEBI" id="CHEBI:58223"/>
        <dbReference type="ChEBI" id="CHEBI:58885"/>
        <dbReference type="EC" id="2.4.1.34"/>
    </reaction>
</comment>
<feature type="transmembrane region" description="Helical" evidence="11">
    <location>
        <begin position="1505"/>
        <end position="1526"/>
    </location>
</feature>
<gene>
    <name evidence="13" type="ORF">HYPBUDRAFT_112601</name>
</gene>
<evidence type="ECO:0000256" key="4">
    <source>
        <dbReference type="ARBA" id="ARBA00022676"/>
    </source>
</evidence>
<feature type="transmembrane region" description="Helical" evidence="11">
    <location>
        <begin position="1702"/>
        <end position="1726"/>
    </location>
</feature>
<feature type="transmembrane region" description="Helical" evidence="11">
    <location>
        <begin position="1297"/>
        <end position="1316"/>
    </location>
</feature>
<evidence type="ECO:0000256" key="6">
    <source>
        <dbReference type="ARBA" id="ARBA00022692"/>
    </source>
</evidence>
<feature type="transmembrane region" description="Helical" evidence="11">
    <location>
        <begin position="1351"/>
        <end position="1371"/>
    </location>
</feature>
<organism evidence="13 14">
    <name type="scientific">Hyphopichia burtonii NRRL Y-1933</name>
    <dbReference type="NCBI Taxonomy" id="984485"/>
    <lineage>
        <taxon>Eukaryota</taxon>
        <taxon>Fungi</taxon>
        <taxon>Dikarya</taxon>
        <taxon>Ascomycota</taxon>
        <taxon>Saccharomycotina</taxon>
        <taxon>Pichiomycetes</taxon>
        <taxon>Debaryomycetaceae</taxon>
        <taxon>Hyphopichia</taxon>
    </lineage>
</organism>
<feature type="transmembrane region" description="Helical" evidence="11">
    <location>
        <begin position="1649"/>
        <end position="1668"/>
    </location>
</feature>
<evidence type="ECO:0000256" key="1">
    <source>
        <dbReference type="ARBA" id="ARBA00004141"/>
    </source>
</evidence>
<feature type="transmembrane region" description="Helical" evidence="11">
    <location>
        <begin position="515"/>
        <end position="538"/>
    </location>
</feature>
<feature type="transmembrane region" description="Helical" evidence="11">
    <location>
        <begin position="1465"/>
        <end position="1484"/>
    </location>
</feature>
<dbReference type="InterPro" id="IPR026899">
    <property type="entry name" value="FKS1-like_dom1"/>
</dbReference>